<accession>D6TWU7</accession>
<gene>
    <name evidence="2" type="ORF">Krac_5779</name>
</gene>
<dbReference type="AlphaFoldDB" id="D6TWU7"/>
<comment type="caution">
    <text evidence="2">The sequence shown here is derived from an EMBL/GenBank/DDBJ whole genome shotgun (WGS) entry which is preliminary data.</text>
</comment>
<dbReference type="EMBL" id="ADVG01000003">
    <property type="protein sequence ID" value="EFH84680.1"/>
    <property type="molecule type" value="Genomic_DNA"/>
</dbReference>
<protein>
    <submittedName>
        <fullName evidence="2">Uncharacterized protein</fullName>
    </submittedName>
</protein>
<sequence length="163" mass="17404">MTYMRFIRPILGIVACIAIVIGFFLPYFVVSGPDGETTNTMVDVLFGTTKNNLVRGLWDLVGCAVLVLLPIVSFVMMLLGKANKNLRRSALRLVGFILVVGLIYTLIVAQFASQIAAIGSGDITETAGPGLWLVLGGLLVVFVCNIGAAADVEITKVGDEKKE</sequence>
<proteinExistence type="predicted"/>
<feature type="transmembrane region" description="Helical" evidence="1">
    <location>
        <begin position="57"/>
        <end position="79"/>
    </location>
</feature>
<evidence type="ECO:0000313" key="2">
    <source>
        <dbReference type="EMBL" id="EFH84680.1"/>
    </source>
</evidence>
<feature type="transmembrane region" description="Helical" evidence="1">
    <location>
        <begin position="131"/>
        <end position="152"/>
    </location>
</feature>
<keyword evidence="1" id="KW-0472">Membrane</keyword>
<keyword evidence="1" id="KW-1133">Transmembrane helix</keyword>
<keyword evidence="3" id="KW-1185">Reference proteome</keyword>
<reference evidence="2 3" key="1">
    <citation type="journal article" date="2011" name="Stand. Genomic Sci.">
        <title>Non-contiguous finished genome sequence and contextual data of the filamentous soil bacterium Ktedonobacter racemifer type strain (SOSP1-21).</title>
        <authorList>
            <person name="Chang Y.J."/>
            <person name="Land M."/>
            <person name="Hauser L."/>
            <person name="Chertkov O."/>
            <person name="Del Rio T.G."/>
            <person name="Nolan M."/>
            <person name="Copeland A."/>
            <person name="Tice H."/>
            <person name="Cheng J.F."/>
            <person name="Lucas S."/>
            <person name="Han C."/>
            <person name="Goodwin L."/>
            <person name="Pitluck S."/>
            <person name="Ivanova N."/>
            <person name="Ovchinikova G."/>
            <person name="Pati A."/>
            <person name="Chen A."/>
            <person name="Palaniappan K."/>
            <person name="Mavromatis K."/>
            <person name="Liolios K."/>
            <person name="Brettin T."/>
            <person name="Fiebig A."/>
            <person name="Rohde M."/>
            <person name="Abt B."/>
            <person name="Goker M."/>
            <person name="Detter J.C."/>
            <person name="Woyke T."/>
            <person name="Bristow J."/>
            <person name="Eisen J.A."/>
            <person name="Markowitz V."/>
            <person name="Hugenholtz P."/>
            <person name="Kyrpides N.C."/>
            <person name="Klenk H.P."/>
            <person name="Lapidus A."/>
        </authorList>
    </citation>
    <scope>NUCLEOTIDE SEQUENCE [LARGE SCALE GENOMIC DNA]</scope>
    <source>
        <strain evidence="3">DSM 44963</strain>
    </source>
</reference>
<feature type="transmembrane region" description="Helical" evidence="1">
    <location>
        <begin position="7"/>
        <end position="29"/>
    </location>
</feature>
<dbReference type="InParanoid" id="D6TWU7"/>
<feature type="transmembrane region" description="Helical" evidence="1">
    <location>
        <begin position="91"/>
        <end position="111"/>
    </location>
</feature>
<evidence type="ECO:0000256" key="1">
    <source>
        <dbReference type="SAM" id="Phobius"/>
    </source>
</evidence>
<dbReference type="RefSeq" id="WP_007916386.1">
    <property type="nucleotide sequence ID" value="NZ_ADVG01000003.1"/>
</dbReference>
<evidence type="ECO:0000313" key="3">
    <source>
        <dbReference type="Proteomes" id="UP000004508"/>
    </source>
</evidence>
<name>D6TWU7_KTERA</name>
<organism evidence="2 3">
    <name type="scientific">Ktedonobacter racemifer DSM 44963</name>
    <dbReference type="NCBI Taxonomy" id="485913"/>
    <lineage>
        <taxon>Bacteria</taxon>
        <taxon>Bacillati</taxon>
        <taxon>Chloroflexota</taxon>
        <taxon>Ktedonobacteria</taxon>
        <taxon>Ktedonobacterales</taxon>
        <taxon>Ktedonobacteraceae</taxon>
        <taxon>Ktedonobacter</taxon>
    </lineage>
</organism>
<keyword evidence="1" id="KW-0812">Transmembrane</keyword>
<dbReference type="Proteomes" id="UP000004508">
    <property type="component" value="Unassembled WGS sequence"/>
</dbReference>